<sequence length="283" mass="30753">MSIRQFVRGTVPWDSLEAVAREVADRYDQEEVRVTFLETDNWLSTPCVVNDRWFVKVISGQNALVHALFTGARNLGAFSSGREGFFEPFDGPVEMAEHELEATRKLRDIGVNAPEPVEAFEVEGLGVLVLEYLPDFRPLDELPAEAVERHAPELFGALATMHENGVAHGDLRGENVLVYEDDLYFIDATNVAGDGLEGARAYDLACALAALEPLVGARTVVEVALSAYDTGDGSRTRADNAAALLDAQDFLSFVQIRPDHAFDAASLAGEIEKAASGRGDATR</sequence>
<keyword evidence="5 10" id="KW-0418">Kinase</keyword>
<dbReference type="EMBL" id="LN831302">
    <property type="protein sequence ID" value="CQH52553.1"/>
    <property type="molecule type" value="Genomic_DNA"/>
</dbReference>
<protein>
    <recommendedName>
        <fullName evidence="1">non-specific serine/threonine protein kinase</fullName>
        <ecNumber evidence="1">2.7.11.1</ecNumber>
    </recommendedName>
</protein>
<dbReference type="Gene3D" id="1.10.510.10">
    <property type="entry name" value="Transferase(Phosphotransferase) domain 1"/>
    <property type="match status" value="1"/>
</dbReference>
<proteinExistence type="predicted"/>
<accession>A0A0U5H542</accession>
<reference evidence="11" key="1">
    <citation type="journal article" date="2016" name="Environ. Microbiol.">
        <title>The complete genome of a viable archaeum isolated from 123-million-year-old rock salt.</title>
        <authorList>
            <person name="Jaakkola S.T."/>
            <person name="Pfeiffer F."/>
            <person name="Ravantti J.J."/>
            <person name="Guo Q."/>
            <person name="Liu Y."/>
            <person name="Chen X."/>
            <person name="Ma H."/>
            <person name="Yang C."/>
            <person name="Oksanen H.M."/>
            <person name="Bamford D.H."/>
        </authorList>
    </citation>
    <scope>NUCLEOTIDE SEQUENCE</scope>
    <source>
        <strain evidence="11">JI20-1</strain>
    </source>
</reference>
<evidence type="ECO:0000256" key="7">
    <source>
        <dbReference type="ARBA" id="ARBA00047899"/>
    </source>
</evidence>
<evidence type="ECO:0000256" key="3">
    <source>
        <dbReference type="ARBA" id="ARBA00022679"/>
    </source>
</evidence>
<evidence type="ECO:0000256" key="1">
    <source>
        <dbReference type="ARBA" id="ARBA00012513"/>
    </source>
</evidence>
<evidence type="ECO:0000256" key="4">
    <source>
        <dbReference type="ARBA" id="ARBA00022741"/>
    </source>
</evidence>
<evidence type="ECO:0000256" key="8">
    <source>
        <dbReference type="ARBA" id="ARBA00048679"/>
    </source>
</evidence>
<evidence type="ECO:0000256" key="5">
    <source>
        <dbReference type="ARBA" id="ARBA00022777"/>
    </source>
</evidence>
<organism evidence="10 11">
    <name type="scientific">Halobacterium hubeiense</name>
    <dbReference type="NCBI Taxonomy" id="1407499"/>
    <lineage>
        <taxon>Archaea</taxon>
        <taxon>Methanobacteriati</taxon>
        <taxon>Methanobacteriota</taxon>
        <taxon>Stenosarchaea group</taxon>
        <taxon>Halobacteria</taxon>
        <taxon>Halobacteriales</taxon>
        <taxon>Halobacteriaceae</taxon>
        <taxon>Halobacterium</taxon>
    </lineage>
</organism>
<evidence type="ECO:0000256" key="6">
    <source>
        <dbReference type="ARBA" id="ARBA00022840"/>
    </source>
</evidence>
<feature type="domain" description="RIO-type" evidence="9">
    <location>
        <begin position="95"/>
        <end position="188"/>
    </location>
</feature>
<comment type="catalytic activity">
    <reaction evidence="7">
        <text>L-threonyl-[protein] + ATP = O-phospho-L-threonyl-[protein] + ADP + H(+)</text>
        <dbReference type="Rhea" id="RHEA:46608"/>
        <dbReference type="Rhea" id="RHEA-COMP:11060"/>
        <dbReference type="Rhea" id="RHEA-COMP:11605"/>
        <dbReference type="ChEBI" id="CHEBI:15378"/>
        <dbReference type="ChEBI" id="CHEBI:30013"/>
        <dbReference type="ChEBI" id="CHEBI:30616"/>
        <dbReference type="ChEBI" id="CHEBI:61977"/>
        <dbReference type="ChEBI" id="CHEBI:456216"/>
        <dbReference type="EC" id="2.7.11.1"/>
    </reaction>
</comment>
<evidence type="ECO:0000313" key="10">
    <source>
        <dbReference type="EMBL" id="CQH52553.1"/>
    </source>
</evidence>
<gene>
    <name evidence="10" type="ORF">HHUB_1856</name>
</gene>
<evidence type="ECO:0000259" key="9">
    <source>
        <dbReference type="Pfam" id="PF01163"/>
    </source>
</evidence>
<dbReference type="Pfam" id="PF01163">
    <property type="entry name" value="RIO1"/>
    <property type="match status" value="1"/>
</dbReference>
<evidence type="ECO:0000256" key="2">
    <source>
        <dbReference type="ARBA" id="ARBA00022527"/>
    </source>
</evidence>
<dbReference type="SUPFAM" id="SSF56112">
    <property type="entry name" value="Protein kinase-like (PK-like)"/>
    <property type="match status" value="1"/>
</dbReference>
<evidence type="ECO:0000313" key="11">
    <source>
        <dbReference type="Proteomes" id="UP000066737"/>
    </source>
</evidence>
<dbReference type="InterPro" id="IPR011009">
    <property type="entry name" value="Kinase-like_dom_sf"/>
</dbReference>
<keyword evidence="6" id="KW-0067">ATP-binding</keyword>
<dbReference type="STRING" id="1407499.HHUB_1856"/>
<comment type="catalytic activity">
    <reaction evidence="8">
        <text>L-seryl-[protein] + ATP = O-phospho-L-seryl-[protein] + ADP + H(+)</text>
        <dbReference type="Rhea" id="RHEA:17989"/>
        <dbReference type="Rhea" id="RHEA-COMP:9863"/>
        <dbReference type="Rhea" id="RHEA-COMP:11604"/>
        <dbReference type="ChEBI" id="CHEBI:15378"/>
        <dbReference type="ChEBI" id="CHEBI:29999"/>
        <dbReference type="ChEBI" id="CHEBI:30616"/>
        <dbReference type="ChEBI" id="CHEBI:83421"/>
        <dbReference type="ChEBI" id="CHEBI:456216"/>
        <dbReference type="EC" id="2.7.11.1"/>
    </reaction>
</comment>
<name>A0A0U5H542_9EURY</name>
<dbReference type="KEGG" id="hhb:Hhub_1856"/>
<dbReference type="InterPro" id="IPR018934">
    <property type="entry name" value="RIO_dom"/>
</dbReference>
<dbReference type="RefSeq" id="WP_059056327.1">
    <property type="nucleotide sequence ID" value="NZ_CEML01000002.1"/>
</dbReference>
<dbReference type="GeneID" id="26658533"/>
<dbReference type="OrthoDB" id="192798at2157"/>
<keyword evidence="2" id="KW-0723">Serine/threonine-protein kinase</keyword>
<dbReference type="GO" id="GO:0004674">
    <property type="term" value="F:protein serine/threonine kinase activity"/>
    <property type="evidence" value="ECO:0007669"/>
    <property type="project" value="UniProtKB-KW"/>
</dbReference>
<keyword evidence="11" id="KW-1185">Reference proteome</keyword>
<dbReference type="EC" id="2.7.11.1" evidence="1"/>
<dbReference type="GO" id="GO:0005524">
    <property type="term" value="F:ATP binding"/>
    <property type="evidence" value="ECO:0007669"/>
    <property type="project" value="UniProtKB-KW"/>
</dbReference>
<dbReference type="AlphaFoldDB" id="A0A0U5H542"/>
<dbReference type="Proteomes" id="UP000066737">
    <property type="component" value="Chromosome I"/>
</dbReference>
<keyword evidence="4" id="KW-0547">Nucleotide-binding</keyword>
<keyword evidence="3" id="KW-0808">Transferase</keyword>